<evidence type="ECO:0008006" key="4">
    <source>
        <dbReference type="Google" id="ProtNLM"/>
    </source>
</evidence>
<feature type="signal peptide" evidence="1">
    <location>
        <begin position="1"/>
        <end position="25"/>
    </location>
</feature>
<dbReference type="InterPro" id="IPR018247">
    <property type="entry name" value="EF_Hand_1_Ca_BS"/>
</dbReference>
<reference evidence="2" key="1">
    <citation type="submission" date="2021-04" db="EMBL/GenBank/DDBJ databases">
        <authorList>
            <consortium name="Molecular Ecology Group"/>
        </authorList>
    </citation>
    <scope>NUCLEOTIDE SEQUENCE</scope>
</reference>
<feature type="chain" id="PRO_5035927522" description="Allatotropin" evidence="1">
    <location>
        <begin position="26"/>
        <end position="130"/>
    </location>
</feature>
<name>A0A8S3YTQ3_9EUPU</name>
<accession>A0A8S3YTQ3</accession>
<evidence type="ECO:0000256" key="1">
    <source>
        <dbReference type="SAM" id="SignalP"/>
    </source>
</evidence>
<protein>
    <recommendedName>
        <fullName evidence="4">Allatotropin</fullName>
    </recommendedName>
</protein>
<evidence type="ECO:0000313" key="3">
    <source>
        <dbReference type="Proteomes" id="UP000678393"/>
    </source>
</evidence>
<evidence type="ECO:0000313" key="2">
    <source>
        <dbReference type="EMBL" id="CAG5118510.1"/>
    </source>
</evidence>
<keyword evidence="1" id="KW-0732">Signal</keyword>
<sequence>MSRSSVSRTLVLVILFVCLCHVVLSDKSFLHRQKRGFRGDAATRVAHGFGKRDYLNSRPESSLQYTLGAADNSPHSLEDISDGTLMTVANFAELLTKHPNLGKALLKKFVDIDGDGLISTEELFRPVLKK</sequence>
<dbReference type="PROSITE" id="PS00018">
    <property type="entry name" value="EF_HAND_1"/>
    <property type="match status" value="1"/>
</dbReference>
<comment type="caution">
    <text evidence="2">The sequence shown here is derived from an EMBL/GenBank/DDBJ whole genome shotgun (WGS) entry which is preliminary data.</text>
</comment>
<keyword evidence="3" id="KW-1185">Reference proteome</keyword>
<dbReference type="Proteomes" id="UP000678393">
    <property type="component" value="Unassembled WGS sequence"/>
</dbReference>
<proteinExistence type="predicted"/>
<organism evidence="2 3">
    <name type="scientific">Candidula unifasciata</name>
    <dbReference type="NCBI Taxonomy" id="100452"/>
    <lineage>
        <taxon>Eukaryota</taxon>
        <taxon>Metazoa</taxon>
        <taxon>Spiralia</taxon>
        <taxon>Lophotrochozoa</taxon>
        <taxon>Mollusca</taxon>
        <taxon>Gastropoda</taxon>
        <taxon>Heterobranchia</taxon>
        <taxon>Euthyneura</taxon>
        <taxon>Panpulmonata</taxon>
        <taxon>Eupulmonata</taxon>
        <taxon>Stylommatophora</taxon>
        <taxon>Helicina</taxon>
        <taxon>Helicoidea</taxon>
        <taxon>Geomitridae</taxon>
        <taxon>Candidula</taxon>
    </lineage>
</organism>
<dbReference type="OrthoDB" id="6101901at2759"/>
<dbReference type="AlphaFoldDB" id="A0A8S3YTQ3"/>
<dbReference type="EMBL" id="CAJHNH020000562">
    <property type="protein sequence ID" value="CAG5118510.1"/>
    <property type="molecule type" value="Genomic_DNA"/>
</dbReference>
<gene>
    <name evidence="2" type="ORF">CUNI_LOCUS4068</name>
</gene>